<evidence type="ECO:0000313" key="7">
    <source>
        <dbReference type="Proteomes" id="UP001523392"/>
    </source>
</evidence>
<evidence type="ECO:0000256" key="2">
    <source>
        <dbReference type="ARBA" id="ARBA00005695"/>
    </source>
</evidence>
<gene>
    <name evidence="6" type="ORF">JYK14_25595</name>
</gene>
<accession>A0ABT1DC49</accession>
<dbReference type="InterPro" id="IPR000914">
    <property type="entry name" value="SBP_5_dom"/>
</dbReference>
<feature type="chain" id="PRO_5045526877" evidence="4">
    <location>
        <begin position="23"/>
        <end position="135"/>
    </location>
</feature>
<protein>
    <submittedName>
        <fullName evidence="6">ABC transporter substrate-binding protein</fullName>
    </submittedName>
</protein>
<keyword evidence="7" id="KW-1185">Reference proteome</keyword>
<feature type="non-terminal residue" evidence="6">
    <location>
        <position position="135"/>
    </location>
</feature>
<dbReference type="Proteomes" id="UP001523392">
    <property type="component" value="Unassembled WGS sequence"/>
</dbReference>
<sequence>MNRRSFLAASAAAMAAPGLLRAQPATTLKFIPQIDLAVLDPHGTTAYVTRGHGHMVFDTLYGMDAQFRPHPQMVEGHVVENDGRLWTLTLRPGLLWHDGEKVTSRDCVASIRRWAKRDALGQALLDATDELSAPD</sequence>
<evidence type="ECO:0000256" key="4">
    <source>
        <dbReference type="SAM" id="SignalP"/>
    </source>
</evidence>
<evidence type="ECO:0000256" key="1">
    <source>
        <dbReference type="ARBA" id="ARBA00004418"/>
    </source>
</evidence>
<dbReference type="InterPro" id="IPR039424">
    <property type="entry name" value="SBP_5"/>
</dbReference>
<feature type="domain" description="Solute-binding protein family 5" evidence="5">
    <location>
        <begin position="69"/>
        <end position="126"/>
    </location>
</feature>
<comment type="subcellular location">
    <subcellularLocation>
        <location evidence="1">Periplasm</location>
    </subcellularLocation>
</comment>
<evidence type="ECO:0000313" key="6">
    <source>
        <dbReference type="EMBL" id="MCO6419513.1"/>
    </source>
</evidence>
<dbReference type="RefSeq" id="WP_252956205.1">
    <property type="nucleotide sequence ID" value="NZ_JAFIRR010000198.1"/>
</dbReference>
<organism evidence="6 7">
    <name type="scientific">Siccirubricoccus soli</name>
    <dbReference type="NCBI Taxonomy" id="2899147"/>
    <lineage>
        <taxon>Bacteria</taxon>
        <taxon>Pseudomonadati</taxon>
        <taxon>Pseudomonadota</taxon>
        <taxon>Alphaproteobacteria</taxon>
        <taxon>Acetobacterales</taxon>
        <taxon>Roseomonadaceae</taxon>
        <taxon>Siccirubricoccus</taxon>
    </lineage>
</organism>
<proteinExistence type="inferred from homology"/>
<dbReference type="EMBL" id="JAFIRR010000198">
    <property type="protein sequence ID" value="MCO6419513.1"/>
    <property type="molecule type" value="Genomic_DNA"/>
</dbReference>
<reference evidence="6 7" key="1">
    <citation type="submission" date="2021-12" db="EMBL/GenBank/DDBJ databases">
        <title>Siccirubricoccus leaddurans sp. nov., a high concentration Zn2+ tolerance bacterium.</title>
        <authorList>
            <person name="Cao Y."/>
        </authorList>
    </citation>
    <scope>NUCLEOTIDE SEQUENCE [LARGE SCALE GENOMIC DNA]</scope>
    <source>
        <strain evidence="6 7">KC 17139</strain>
    </source>
</reference>
<dbReference type="PANTHER" id="PTHR30290">
    <property type="entry name" value="PERIPLASMIC BINDING COMPONENT OF ABC TRANSPORTER"/>
    <property type="match status" value="1"/>
</dbReference>
<comment type="caution">
    <text evidence="6">The sequence shown here is derived from an EMBL/GenBank/DDBJ whole genome shotgun (WGS) entry which is preliminary data.</text>
</comment>
<dbReference type="Pfam" id="PF00496">
    <property type="entry name" value="SBP_bac_5"/>
    <property type="match status" value="1"/>
</dbReference>
<name>A0ABT1DC49_9PROT</name>
<dbReference type="PANTHER" id="PTHR30290:SF38">
    <property type="entry name" value="D,D-DIPEPTIDE-BINDING PERIPLASMIC PROTEIN DDPA-RELATED"/>
    <property type="match status" value="1"/>
</dbReference>
<evidence type="ECO:0000256" key="3">
    <source>
        <dbReference type="ARBA" id="ARBA00022729"/>
    </source>
</evidence>
<comment type="similarity">
    <text evidence="2">Belongs to the bacterial solute-binding protein 5 family.</text>
</comment>
<dbReference type="Gene3D" id="3.40.190.10">
    <property type="entry name" value="Periplasmic binding protein-like II"/>
    <property type="match status" value="1"/>
</dbReference>
<feature type="signal peptide" evidence="4">
    <location>
        <begin position="1"/>
        <end position="22"/>
    </location>
</feature>
<dbReference type="SUPFAM" id="SSF53850">
    <property type="entry name" value="Periplasmic binding protein-like II"/>
    <property type="match status" value="1"/>
</dbReference>
<evidence type="ECO:0000259" key="5">
    <source>
        <dbReference type="Pfam" id="PF00496"/>
    </source>
</evidence>
<keyword evidence="3 4" id="KW-0732">Signal</keyword>